<evidence type="ECO:0000256" key="2">
    <source>
        <dbReference type="SAM" id="SignalP"/>
    </source>
</evidence>
<sequence>MNIKMIAITLLVLFSLSSVKTLQICPTLPLRGELIDIKICRNIENGDIYWKSTVKLIQVNFIDEYCESFYEDVYLSDSRLIRFKTETMYMPSEAFYRPSCVPKGAVYLLNGLFYVPVKVGRPPSIYQSNYEASKLAIKICDNHRRFVKGENARSVAETRDFIRKIYGRDNVTGYISQGNIYLLNCMQIPREGVIYSRRIRDYCYERIPVIVSNSTIMFTTIGIDLEVGSIGEECGLLLPDDELLWENNFFLRCAVIFLLGALILLIFIDIIGIVSLIKESRVDKDTELEYNNFLFKLANESIKESSRSRIFYNSLGFEDATSANVNINLNEIGCVGSYASSSKSKKDDCIQFQPVPPRPHPFDSIINSQDNISMTSIHV</sequence>
<keyword evidence="1" id="KW-0812">Transmembrane</keyword>
<keyword evidence="1" id="KW-0472">Membrane</keyword>
<reference evidence="4" key="2">
    <citation type="submission" date="2015-08" db="UniProtKB">
        <authorList>
            <consortium name="WormBaseParasite"/>
        </authorList>
    </citation>
    <scope>IDENTIFICATION</scope>
</reference>
<proteinExistence type="predicted"/>
<keyword evidence="1" id="KW-1133">Transmembrane helix</keyword>
<dbReference type="AlphaFoldDB" id="A0A0K0G418"/>
<evidence type="ECO:0000313" key="3">
    <source>
        <dbReference type="Proteomes" id="UP000035680"/>
    </source>
</evidence>
<evidence type="ECO:0000313" key="4">
    <source>
        <dbReference type="WBParaSite" id="SVE_1947800.1"/>
    </source>
</evidence>
<reference evidence="3" key="1">
    <citation type="submission" date="2014-07" db="EMBL/GenBank/DDBJ databases">
        <authorList>
            <person name="Martin A.A"/>
            <person name="De Silva N."/>
        </authorList>
    </citation>
    <scope>NUCLEOTIDE SEQUENCE</scope>
</reference>
<feature type="chain" id="PRO_5005330483" evidence="2">
    <location>
        <begin position="22"/>
        <end position="379"/>
    </location>
</feature>
<accession>A0A0K0G418</accession>
<keyword evidence="3" id="KW-1185">Reference proteome</keyword>
<evidence type="ECO:0000256" key="1">
    <source>
        <dbReference type="SAM" id="Phobius"/>
    </source>
</evidence>
<organism evidence="3 4">
    <name type="scientific">Strongyloides venezuelensis</name>
    <name type="common">Threadworm</name>
    <dbReference type="NCBI Taxonomy" id="75913"/>
    <lineage>
        <taxon>Eukaryota</taxon>
        <taxon>Metazoa</taxon>
        <taxon>Ecdysozoa</taxon>
        <taxon>Nematoda</taxon>
        <taxon>Chromadorea</taxon>
        <taxon>Rhabditida</taxon>
        <taxon>Tylenchina</taxon>
        <taxon>Panagrolaimomorpha</taxon>
        <taxon>Strongyloidoidea</taxon>
        <taxon>Strongyloididae</taxon>
        <taxon>Strongyloides</taxon>
    </lineage>
</organism>
<dbReference type="Proteomes" id="UP000035680">
    <property type="component" value="Unassembled WGS sequence"/>
</dbReference>
<protein>
    <submittedName>
        <fullName evidence="4">Glycoprotein</fullName>
    </submittedName>
</protein>
<dbReference type="WBParaSite" id="SVE_1947800.1">
    <property type="protein sequence ID" value="SVE_1947800.1"/>
    <property type="gene ID" value="SVE_1947800"/>
</dbReference>
<feature type="signal peptide" evidence="2">
    <location>
        <begin position="1"/>
        <end position="21"/>
    </location>
</feature>
<feature type="transmembrane region" description="Helical" evidence="1">
    <location>
        <begin position="249"/>
        <end position="277"/>
    </location>
</feature>
<keyword evidence="2" id="KW-0732">Signal</keyword>
<name>A0A0K0G418_STRVS</name>